<dbReference type="EMBL" id="BARS01034048">
    <property type="protein sequence ID" value="GAG17842.1"/>
    <property type="molecule type" value="Genomic_DNA"/>
</dbReference>
<keyword evidence="1" id="KW-0472">Membrane</keyword>
<feature type="transmembrane region" description="Helical" evidence="1">
    <location>
        <begin position="178"/>
        <end position="203"/>
    </location>
</feature>
<keyword evidence="1" id="KW-1133">Transmembrane helix</keyword>
<feature type="domain" description="Metal-dependent phosphohydrolase 7TM intracellular" evidence="2">
    <location>
        <begin position="22"/>
        <end position="207"/>
    </location>
</feature>
<dbReference type="InterPro" id="IPR052722">
    <property type="entry name" value="PgpH_phosphodiesterase"/>
</dbReference>
<dbReference type="AlphaFoldDB" id="X0W3C9"/>
<protein>
    <recommendedName>
        <fullName evidence="2">Metal-dependent phosphohydrolase 7TM intracellular domain-containing protein</fullName>
    </recommendedName>
</protein>
<feature type="transmembrane region" description="Helical" evidence="1">
    <location>
        <begin position="86"/>
        <end position="115"/>
    </location>
</feature>
<sequence length="260" mass="27866">PEQIVQLSTIFKKRVQVDILSTNLGMGLLVIIFVVLLGVYVYRYSPKIYEDNQKLILVSLVLFLSIVLGQLVGVSQLSRYLIPMSAGAMLIAILLEARLAVMVAGLLAVFAGVIAGSKLDVSVVSFAGSLAGIYFVIGVRRRSQLIMAGFLVGLASFICIIGMELLNRVAPSIFIVDASWGFVSGIIAAIVITIILPVLEYIFKITTNISLLELSDLNHPLLRKMLTLAPGTYHHSLVVGNLAEAASEAVGANSLLARVA</sequence>
<reference evidence="3" key="1">
    <citation type="journal article" date="2014" name="Front. Microbiol.">
        <title>High frequency of phylogenetically diverse reductive dehalogenase-homologous genes in deep subseafloor sedimentary metagenomes.</title>
        <authorList>
            <person name="Kawai M."/>
            <person name="Futagami T."/>
            <person name="Toyoda A."/>
            <person name="Takaki Y."/>
            <person name="Nishi S."/>
            <person name="Hori S."/>
            <person name="Arai W."/>
            <person name="Tsubouchi T."/>
            <person name="Morono Y."/>
            <person name="Uchiyama I."/>
            <person name="Ito T."/>
            <person name="Fujiyama A."/>
            <person name="Inagaki F."/>
            <person name="Takami H."/>
        </authorList>
    </citation>
    <scope>NUCLEOTIDE SEQUENCE</scope>
    <source>
        <strain evidence="3">Expedition CK06-06</strain>
    </source>
</reference>
<feature type="transmembrane region" description="Helical" evidence="1">
    <location>
        <begin position="55"/>
        <end position="74"/>
    </location>
</feature>
<evidence type="ECO:0000259" key="2">
    <source>
        <dbReference type="Pfam" id="PF07698"/>
    </source>
</evidence>
<feature type="transmembrane region" description="Helical" evidence="1">
    <location>
        <begin position="146"/>
        <end position="166"/>
    </location>
</feature>
<comment type="caution">
    <text evidence="3">The sequence shown here is derived from an EMBL/GenBank/DDBJ whole genome shotgun (WGS) entry which is preliminary data.</text>
</comment>
<dbReference type="PANTHER" id="PTHR36442">
    <property type="entry name" value="CYCLIC-DI-AMP PHOSPHODIESTERASE PGPH"/>
    <property type="match status" value="1"/>
</dbReference>
<evidence type="ECO:0000256" key="1">
    <source>
        <dbReference type="SAM" id="Phobius"/>
    </source>
</evidence>
<accession>X0W3C9</accession>
<dbReference type="Pfam" id="PF07698">
    <property type="entry name" value="7TM-7TMR_HD"/>
    <property type="match status" value="1"/>
</dbReference>
<proteinExistence type="predicted"/>
<keyword evidence="1" id="KW-0812">Transmembrane</keyword>
<gene>
    <name evidence="3" type="ORF">S01H1_52660</name>
</gene>
<feature type="transmembrane region" description="Helical" evidence="1">
    <location>
        <begin position="121"/>
        <end position="139"/>
    </location>
</feature>
<dbReference type="InterPro" id="IPR011621">
    <property type="entry name" value="Metal-dep_PHydrolase_7TM_intra"/>
</dbReference>
<name>X0W3C9_9ZZZZ</name>
<dbReference type="PANTHER" id="PTHR36442:SF1">
    <property type="entry name" value="CYCLIC-DI-AMP PHOSPHODIESTERASE PGPH"/>
    <property type="match status" value="1"/>
</dbReference>
<feature type="non-terminal residue" evidence="3">
    <location>
        <position position="260"/>
    </location>
</feature>
<evidence type="ECO:0000313" key="3">
    <source>
        <dbReference type="EMBL" id="GAG17842.1"/>
    </source>
</evidence>
<organism evidence="3">
    <name type="scientific">marine sediment metagenome</name>
    <dbReference type="NCBI Taxonomy" id="412755"/>
    <lineage>
        <taxon>unclassified sequences</taxon>
        <taxon>metagenomes</taxon>
        <taxon>ecological metagenomes</taxon>
    </lineage>
</organism>
<feature type="non-terminal residue" evidence="3">
    <location>
        <position position="1"/>
    </location>
</feature>
<feature type="transmembrane region" description="Helical" evidence="1">
    <location>
        <begin position="20"/>
        <end position="43"/>
    </location>
</feature>